<gene>
    <name evidence="11" type="ORF">VTK73DRAFT_210</name>
</gene>
<evidence type="ECO:0000256" key="6">
    <source>
        <dbReference type="ARBA" id="ARBA00023242"/>
    </source>
</evidence>
<feature type="compositionally biased region" description="Basic and acidic residues" evidence="8">
    <location>
        <begin position="165"/>
        <end position="176"/>
    </location>
</feature>
<dbReference type="Pfam" id="PF08772">
    <property type="entry name" value="Zn_ribbon_NOB1"/>
    <property type="match status" value="1"/>
</dbReference>
<evidence type="ECO:0000313" key="12">
    <source>
        <dbReference type="Proteomes" id="UP001586593"/>
    </source>
</evidence>
<feature type="region of interest" description="Disordered" evidence="8">
    <location>
        <begin position="151"/>
        <end position="216"/>
    </location>
</feature>
<reference evidence="11 12" key="1">
    <citation type="journal article" date="2024" name="Commun. Biol.">
        <title>Comparative genomic analysis of thermophilic fungi reveals convergent evolutionary adaptations and gene losses.</title>
        <authorList>
            <person name="Steindorff A.S."/>
            <person name="Aguilar-Pontes M.V."/>
            <person name="Robinson A.J."/>
            <person name="Andreopoulos B."/>
            <person name="LaButti K."/>
            <person name="Kuo A."/>
            <person name="Mondo S."/>
            <person name="Riley R."/>
            <person name="Otillar R."/>
            <person name="Haridas S."/>
            <person name="Lipzen A."/>
            <person name="Grimwood J."/>
            <person name="Schmutz J."/>
            <person name="Clum A."/>
            <person name="Reid I.D."/>
            <person name="Moisan M.C."/>
            <person name="Butler G."/>
            <person name="Nguyen T.T.M."/>
            <person name="Dewar K."/>
            <person name="Conant G."/>
            <person name="Drula E."/>
            <person name="Henrissat B."/>
            <person name="Hansel C."/>
            <person name="Singer S."/>
            <person name="Hutchinson M.I."/>
            <person name="de Vries R.P."/>
            <person name="Natvig D.O."/>
            <person name="Powell A.J."/>
            <person name="Tsang A."/>
            <person name="Grigoriev I.V."/>
        </authorList>
    </citation>
    <scope>NUCLEOTIDE SEQUENCE [LARGE SCALE GENOMIC DNA]</scope>
    <source>
        <strain evidence="11 12">ATCC 24622</strain>
    </source>
</reference>
<protein>
    <recommendedName>
        <fullName evidence="7">20S-pre-rRNA D-site endonuclease NOB1</fullName>
    </recommendedName>
</protein>
<evidence type="ECO:0000256" key="4">
    <source>
        <dbReference type="ARBA" id="ARBA00022801"/>
    </source>
</evidence>
<comment type="subcellular location">
    <subcellularLocation>
        <location evidence="7">Nucleus</location>
        <location evidence="7">Nucleolus</location>
    </subcellularLocation>
</comment>
<feature type="compositionally biased region" description="Basic and acidic residues" evidence="8">
    <location>
        <begin position="29"/>
        <end position="42"/>
    </location>
</feature>
<feature type="region of interest" description="Disordered" evidence="8">
    <location>
        <begin position="407"/>
        <end position="427"/>
    </location>
</feature>
<dbReference type="PIRSF" id="PIRSF037125">
    <property type="entry name" value="D-site_20S_pre-rRNA_nuclease"/>
    <property type="match status" value="1"/>
</dbReference>
<keyword evidence="3 7" id="KW-0479">Metal-binding</keyword>
<dbReference type="PANTHER" id="PTHR12814:SF2">
    <property type="entry name" value="RNA-BINDING PROTEIN NOB1"/>
    <property type="match status" value="1"/>
</dbReference>
<dbReference type="Gene3D" id="3.40.50.1010">
    <property type="entry name" value="5'-nuclease"/>
    <property type="match status" value="1"/>
</dbReference>
<dbReference type="PANTHER" id="PTHR12814">
    <property type="entry name" value="RNA-BINDING PROTEIN NOB1"/>
    <property type="match status" value="1"/>
</dbReference>
<dbReference type="InterPro" id="IPR036283">
    <property type="entry name" value="NOB1_Zf-like_sf"/>
</dbReference>
<dbReference type="Gene3D" id="6.20.210.10">
    <property type="entry name" value="Nin one binding (NOB1), Zn-ribbon-like"/>
    <property type="match status" value="1"/>
</dbReference>
<dbReference type="Pfam" id="PF17146">
    <property type="entry name" value="PIN_6"/>
    <property type="match status" value="1"/>
</dbReference>
<accession>A0ABR3VWD8</accession>
<dbReference type="Proteomes" id="UP001586593">
    <property type="component" value="Unassembled WGS sequence"/>
</dbReference>
<evidence type="ECO:0000256" key="2">
    <source>
        <dbReference type="ARBA" id="ARBA00022722"/>
    </source>
</evidence>
<evidence type="ECO:0000256" key="7">
    <source>
        <dbReference type="PIRNR" id="PIRNR037125"/>
    </source>
</evidence>
<dbReference type="InterPro" id="IPR017117">
    <property type="entry name" value="Nob1_euk"/>
</dbReference>
<comment type="caution">
    <text evidence="11">The sequence shown here is derived from an EMBL/GenBank/DDBJ whole genome shotgun (WGS) entry which is preliminary data.</text>
</comment>
<feature type="region of interest" description="Disordered" evidence="8">
    <location>
        <begin position="1"/>
        <end position="45"/>
    </location>
</feature>
<proteinExistence type="inferred from homology"/>
<feature type="region of interest" description="Disordered" evidence="8">
    <location>
        <begin position="238"/>
        <end position="275"/>
    </location>
</feature>
<evidence type="ECO:0000313" key="11">
    <source>
        <dbReference type="EMBL" id="KAL1846843.1"/>
    </source>
</evidence>
<feature type="domain" description="Ribonuclease PIN" evidence="10">
    <location>
        <begin position="49"/>
        <end position="140"/>
    </location>
</feature>
<feature type="compositionally biased region" description="Low complexity" evidence="8">
    <location>
        <begin position="181"/>
        <end position="197"/>
    </location>
</feature>
<evidence type="ECO:0000256" key="3">
    <source>
        <dbReference type="ARBA" id="ARBA00022723"/>
    </source>
</evidence>
<keyword evidence="4" id="KW-0378">Hydrolase</keyword>
<dbReference type="InterPro" id="IPR039907">
    <property type="entry name" value="NOB1"/>
</dbReference>
<evidence type="ECO:0000256" key="5">
    <source>
        <dbReference type="ARBA" id="ARBA00022833"/>
    </source>
</evidence>
<evidence type="ECO:0000256" key="1">
    <source>
        <dbReference type="ARBA" id="ARBA00005858"/>
    </source>
</evidence>
<feature type="compositionally biased region" description="Basic and acidic residues" evidence="8">
    <location>
        <begin position="441"/>
        <end position="457"/>
    </location>
</feature>
<evidence type="ECO:0000256" key="8">
    <source>
        <dbReference type="SAM" id="MobiDB-lite"/>
    </source>
</evidence>
<evidence type="ECO:0000259" key="10">
    <source>
        <dbReference type="Pfam" id="PF17146"/>
    </source>
</evidence>
<feature type="region of interest" description="Disordered" evidence="8">
    <location>
        <begin position="441"/>
        <end position="491"/>
    </location>
</feature>
<dbReference type="InterPro" id="IPR033411">
    <property type="entry name" value="Ribonuclease_PIN"/>
</dbReference>
<keyword evidence="12" id="KW-1185">Reference proteome</keyword>
<keyword evidence="5 7" id="KW-0862">Zinc</keyword>
<feature type="compositionally biased region" description="Acidic residues" evidence="8">
    <location>
        <begin position="258"/>
        <end position="269"/>
    </location>
</feature>
<comment type="similarity">
    <text evidence="1 7">Belongs to the NOB1 family.</text>
</comment>
<keyword evidence="6 7" id="KW-0539">Nucleus</keyword>
<sequence length="491" mass="53166">MDSEEGTLPSGAPAATSAIVNEAMASGADTRKGSTTDTDRLPPKPIHSLVLDTGPLIKNEISISTLLAQAEELYTIPAVLSEIRDEATRSRVQTTLLPFLKVRNPRPESVKFVSDFARKTGDLPVLSRPDVHLIALTYELECERNNGDWRLRREPGQKTLNGKPPGREERPAEKVEGSTTEPAAAAAGEANEEPAPADQEASTGGDSALHETSAEAAVETIQSQVQDLALETPGTEIERGHAAQDAEAEPATGGEAVVADDEEDEDDGEGWITPSNIKKHQARDGLTSEAAEAPTQRVLQACLLTSDFAMQNVSLRMNLNCSATTPSSSSSAGQTSGTLRRITHLKTWVLRCHGCFTVTRQTDRQFCPSCGQPTLTRTACTTEADGTVRVHLKRNFQFNKRGNVYSIPKPTHGTASGKRVVPGGGKNGWGNELILAEDQKEYQRRKEQERRTKYRDVMDEDYLPGILTGQRSGGHSRIKVGAGRNVNAKKR</sequence>
<feature type="domain" description="Nin one binding (NOB1) Zn-ribbon-like" evidence="9">
    <location>
        <begin position="342"/>
        <end position="413"/>
    </location>
</feature>
<keyword evidence="2" id="KW-0540">Nuclease</keyword>
<dbReference type="InterPro" id="IPR014881">
    <property type="entry name" value="NOB1_Zn-bd"/>
</dbReference>
<evidence type="ECO:0000259" key="9">
    <source>
        <dbReference type="Pfam" id="PF08772"/>
    </source>
</evidence>
<dbReference type="CDD" id="cd09876">
    <property type="entry name" value="PIN_Nob1-like"/>
    <property type="match status" value="1"/>
</dbReference>
<organism evidence="11 12">
    <name type="scientific">Phialemonium thermophilum</name>
    <dbReference type="NCBI Taxonomy" id="223376"/>
    <lineage>
        <taxon>Eukaryota</taxon>
        <taxon>Fungi</taxon>
        <taxon>Dikarya</taxon>
        <taxon>Ascomycota</taxon>
        <taxon>Pezizomycotina</taxon>
        <taxon>Sordariomycetes</taxon>
        <taxon>Sordariomycetidae</taxon>
        <taxon>Cephalothecales</taxon>
        <taxon>Cephalothecaceae</taxon>
        <taxon>Phialemonium</taxon>
    </lineage>
</organism>
<dbReference type="EMBL" id="JAZHXJ010001013">
    <property type="protein sequence ID" value="KAL1846843.1"/>
    <property type="molecule type" value="Genomic_DNA"/>
</dbReference>
<name>A0ABR3VWD8_9PEZI</name>
<dbReference type="SUPFAM" id="SSF144206">
    <property type="entry name" value="NOB1 zinc finger-like"/>
    <property type="match status" value="1"/>
</dbReference>
<comment type="function">
    <text evidence="7">Required for the synthesis of 40S ribosome subunits. Has a role in processing 20S pre-rRNA into the mature 18S rRNA, where it is required for cleavage at the 3' end of the mature 18S rRNA (D-site). Accompanies the 20S pre-rRNA from the nucleus to the cytoplasm.</text>
</comment>